<dbReference type="AlphaFoldDB" id="A0A699RTL5"/>
<dbReference type="InterPro" id="IPR001882">
    <property type="entry name" value="Biotin_BS"/>
</dbReference>
<dbReference type="SUPFAM" id="SSF51230">
    <property type="entry name" value="Single hybrid motif"/>
    <property type="match status" value="1"/>
</dbReference>
<dbReference type="CDD" id="cd06850">
    <property type="entry name" value="biotinyl_domain"/>
    <property type="match status" value="1"/>
</dbReference>
<keyword evidence="1" id="KW-0092">Biotin</keyword>
<dbReference type="FunFam" id="2.40.50.100:FF:000003">
    <property type="entry name" value="Acetyl-CoA carboxylase biotin carboxyl carrier protein"/>
    <property type="match status" value="1"/>
</dbReference>
<organism evidence="3">
    <name type="scientific">Tanacetum cinerariifolium</name>
    <name type="common">Dalmatian daisy</name>
    <name type="synonym">Chrysanthemum cinerariifolium</name>
    <dbReference type="NCBI Taxonomy" id="118510"/>
    <lineage>
        <taxon>Eukaryota</taxon>
        <taxon>Viridiplantae</taxon>
        <taxon>Streptophyta</taxon>
        <taxon>Embryophyta</taxon>
        <taxon>Tracheophyta</taxon>
        <taxon>Spermatophyta</taxon>
        <taxon>Magnoliopsida</taxon>
        <taxon>eudicotyledons</taxon>
        <taxon>Gunneridae</taxon>
        <taxon>Pentapetalae</taxon>
        <taxon>asterids</taxon>
        <taxon>campanulids</taxon>
        <taxon>Asterales</taxon>
        <taxon>Asteraceae</taxon>
        <taxon>Asteroideae</taxon>
        <taxon>Anthemideae</taxon>
        <taxon>Anthemidinae</taxon>
        <taxon>Tanacetum</taxon>
    </lineage>
</organism>
<dbReference type="Pfam" id="PF00364">
    <property type="entry name" value="Biotin_lipoyl"/>
    <property type="match status" value="1"/>
</dbReference>
<dbReference type="PANTHER" id="PTHR45266:SF3">
    <property type="entry name" value="OXALOACETATE DECARBOXYLASE ALPHA CHAIN"/>
    <property type="match status" value="1"/>
</dbReference>
<proteinExistence type="predicted"/>
<feature type="non-terminal residue" evidence="3">
    <location>
        <position position="207"/>
    </location>
</feature>
<dbReference type="GO" id="GO:0016421">
    <property type="term" value="F:CoA carboxylase activity"/>
    <property type="evidence" value="ECO:0007669"/>
    <property type="project" value="UniProtKB-ARBA"/>
</dbReference>
<dbReference type="PROSITE" id="PS50968">
    <property type="entry name" value="BIOTINYL_LIPOYL"/>
    <property type="match status" value="1"/>
</dbReference>
<feature type="domain" description="Lipoyl-binding" evidence="2">
    <location>
        <begin position="54"/>
        <end position="138"/>
    </location>
</feature>
<name>A0A699RTL5_TANCI</name>
<dbReference type="InterPro" id="IPR000089">
    <property type="entry name" value="Biotin_lipoyl"/>
</dbReference>
<sequence length="207" mass="22843">DIAALGDGRYHVLYHGKSYNAEVVSADYATKTFVLKLNGQRIELHAKDRFDRLLDQMGLSSASAAKVNELKAPMPGLIVDIRVQPGQAVQKGDPLLVLEAMKMENILKAPADGVVGSVKVELRANVQKGQQVTLVHMQNDMSRIEADLAVVRRLATDTARILSRSVAELTAANERNNRLLQDTTIILAENRLFQDETRQALAENRAF</sequence>
<gene>
    <name evidence="3" type="ORF">Tci_861076</name>
</gene>
<dbReference type="InterPro" id="IPR050709">
    <property type="entry name" value="Biotin_Carboxyl_Carrier/Decarb"/>
</dbReference>
<reference evidence="3" key="1">
    <citation type="journal article" date="2019" name="Sci. Rep.">
        <title>Draft genome of Tanacetum cinerariifolium, the natural source of mosquito coil.</title>
        <authorList>
            <person name="Yamashiro T."/>
            <person name="Shiraishi A."/>
            <person name="Satake H."/>
            <person name="Nakayama K."/>
        </authorList>
    </citation>
    <scope>NUCLEOTIDE SEQUENCE</scope>
</reference>
<dbReference type="EMBL" id="BKCJ011119084">
    <property type="protein sequence ID" value="GFC89106.1"/>
    <property type="molecule type" value="Genomic_DNA"/>
</dbReference>
<evidence type="ECO:0000259" key="2">
    <source>
        <dbReference type="PROSITE" id="PS50968"/>
    </source>
</evidence>
<evidence type="ECO:0000256" key="1">
    <source>
        <dbReference type="ARBA" id="ARBA00023267"/>
    </source>
</evidence>
<accession>A0A699RTL5</accession>
<feature type="non-terminal residue" evidence="3">
    <location>
        <position position="1"/>
    </location>
</feature>
<protein>
    <submittedName>
        <fullName evidence="3">Methylcrotonoyl-CoA carboxylase subunit alpha, mitochondrial</fullName>
    </submittedName>
</protein>
<evidence type="ECO:0000313" key="3">
    <source>
        <dbReference type="EMBL" id="GFC89106.1"/>
    </source>
</evidence>
<dbReference type="PANTHER" id="PTHR45266">
    <property type="entry name" value="OXALOACETATE DECARBOXYLASE ALPHA CHAIN"/>
    <property type="match status" value="1"/>
</dbReference>
<dbReference type="InterPro" id="IPR011053">
    <property type="entry name" value="Single_hybrid_motif"/>
</dbReference>
<dbReference type="Gene3D" id="2.40.50.100">
    <property type="match status" value="1"/>
</dbReference>
<comment type="caution">
    <text evidence="3">The sequence shown here is derived from an EMBL/GenBank/DDBJ whole genome shotgun (WGS) entry which is preliminary data.</text>
</comment>
<dbReference type="PROSITE" id="PS00188">
    <property type="entry name" value="BIOTIN"/>
    <property type="match status" value="1"/>
</dbReference>